<accession>W7T648</accession>
<gene>
    <name evidence="1" type="ORF">Naga_101544g1</name>
</gene>
<sequence>MIHSPSPCPLLSISQSLVMTMTPEMQQTHAHVSLATRSIASPPIMTGLEVLRLSSFLGIVYLLACTKTDIVPRHSPSNSHAIEESLTKRLRRRDTAIPARLLCWC</sequence>
<evidence type="ECO:0000313" key="1">
    <source>
        <dbReference type="EMBL" id="EWM21977.1"/>
    </source>
</evidence>
<evidence type="ECO:0000313" key="2">
    <source>
        <dbReference type="Proteomes" id="UP000019335"/>
    </source>
</evidence>
<name>W7T648_9STRA</name>
<dbReference type="EMBL" id="AZIL01002320">
    <property type="protein sequence ID" value="EWM21977.1"/>
    <property type="molecule type" value="Genomic_DNA"/>
</dbReference>
<organism evidence="1 2">
    <name type="scientific">Nannochloropsis gaditana</name>
    <dbReference type="NCBI Taxonomy" id="72520"/>
    <lineage>
        <taxon>Eukaryota</taxon>
        <taxon>Sar</taxon>
        <taxon>Stramenopiles</taxon>
        <taxon>Ochrophyta</taxon>
        <taxon>Eustigmatophyceae</taxon>
        <taxon>Eustigmatales</taxon>
        <taxon>Monodopsidaceae</taxon>
        <taxon>Nannochloropsis</taxon>
    </lineage>
</organism>
<dbReference type="Proteomes" id="UP000019335">
    <property type="component" value="Unassembled WGS sequence"/>
</dbReference>
<protein>
    <submittedName>
        <fullName evidence="1">Uncharacterized protein</fullName>
    </submittedName>
</protein>
<dbReference type="AlphaFoldDB" id="W7T648"/>
<keyword evidence="2" id="KW-1185">Reference proteome</keyword>
<reference evidence="1 2" key="1">
    <citation type="journal article" date="2014" name="Mol. Plant">
        <title>Chromosome Scale Genome Assembly and Transcriptome Profiling of Nannochloropsis gaditana in Nitrogen Depletion.</title>
        <authorList>
            <person name="Corteggiani Carpinelli E."/>
            <person name="Telatin A."/>
            <person name="Vitulo N."/>
            <person name="Forcato C."/>
            <person name="D'Angelo M."/>
            <person name="Schiavon R."/>
            <person name="Vezzi A."/>
            <person name="Giacometti G.M."/>
            <person name="Morosinotto T."/>
            <person name="Valle G."/>
        </authorList>
    </citation>
    <scope>NUCLEOTIDE SEQUENCE [LARGE SCALE GENOMIC DNA]</scope>
    <source>
        <strain evidence="1 2">B-31</strain>
    </source>
</reference>
<proteinExistence type="predicted"/>
<comment type="caution">
    <text evidence="1">The sequence shown here is derived from an EMBL/GenBank/DDBJ whole genome shotgun (WGS) entry which is preliminary data.</text>
</comment>